<evidence type="ECO:0008006" key="6">
    <source>
        <dbReference type="Google" id="ProtNLM"/>
    </source>
</evidence>
<evidence type="ECO:0000313" key="4">
    <source>
        <dbReference type="EMBL" id="KAK1329232.1"/>
    </source>
</evidence>
<dbReference type="PANTHER" id="PTHR39232:SF1">
    <property type="entry name" value="TESTIS-EXPRESSED PROTEIN 50"/>
    <property type="match status" value="1"/>
</dbReference>
<dbReference type="InterPro" id="IPR038833">
    <property type="entry name" value="TEX50"/>
</dbReference>
<keyword evidence="2" id="KW-0472">Membrane</keyword>
<keyword evidence="2" id="KW-1133">Transmembrane helix</keyword>
<proteinExistence type="predicted"/>
<feature type="signal peptide" evidence="3">
    <location>
        <begin position="1"/>
        <end position="29"/>
    </location>
</feature>
<evidence type="ECO:0000256" key="3">
    <source>
        <dbReference type="SAM" id="SignalP"/>
    </source>
</evidence>
<reference evidence="4" key="1">
    <citation type="submission" date="2023-06" db="EMBL/GenBank/DDBJ databases">
        <title>Reference genome for the Northern bat (Eptesicus nilssonii), a most northern bat species.</title>
        <authorList>
            <person name="Laine V.N."/>
            <person name="Pulliainen A.T."/>
            <person name="Lilley T.M."/>
        </authorList>
    </citation>
    <scope>NUCLEOTIDE SEQUENCE</scope>
    <source>
        <strain evidence="4">BLF_Eptnil</strain>
        <tissue evidence="4">Kidney</tissue>
    </source>
</reference>
<protein>
    <recommendedName>
        <fullName evidence="6">Testis-expressed protein 50</fullName>
    </recommendedName>
</protein>
<feature type="chain" id="PRO_5041322891" description="Testis-expressed protein 50" evidence="3">
    <location>
        <begin position="30"/>
        <end position="199"/>
    </location>
</feature>
<comment type="caution">
    <text evidence="4">The sequence shown here is derived from an EMBL/GenBank/DDBJ whole genome shotgun (WGS) entry which is preliminary data.</text>
</comment>
<name>A0AA40HEA5_CNENI</name>
<organism evidence="4 5">
    <name type="scientific">Cnephaeus nilssonii</name>
    <name type="common">Northern bat</name>
    <name type="synonym">Eptesicus nilssonii</name>
    <dbReference type="NCBI Taxonomy" id="3371016"/>
    <lineage>
        <taxon>Eukaryota</taxon>
        <taxon>Metazoa</taxon>
        <taxon>Chordata</taxon>
        <taxon>Craniata</taxon>
        <taxon>Vertebrata</taxon>
        <taxon>Euteleostomi</taxon>
        <taxon>Mammalia</taxon>
        <taxon>Eutheria</taxon>
        <taxon>Laurasiatheria</taxon>
        <taxon>Chiroptera</taxon>
        <taxon>Yangochiroptera</taxon>
        <taxon>Vespertilionidae</taxon>
        <taxon>Cnephaeus</taxon>
    </lineage>
</organism>
<feature type="region of interest" description="Disordered" evidence="1">
    <location>
        <begin position="155"/>
        <end position="199"/>
    </location>
</feature>
<accession>A0AA40HEA5</accession>
<feature type="transmembrane region" description="Helical" evidence="2">
    <location>
        <begin position="81"/>
        <end position="105"/>
    </location>
</feature>
<evidence type="ECO:0000256" key="2">
    <source>
        <dbReference type="SAM" id="Phobius"/>
    </source>
</evidence>
<keyword evidence="5" id="KW-1185">Reference proteome</keyword>
<dbReference type="EMBL" id="JAULJE010000022">
    <property type="protein sequence ID" value="KAK1329232.1"/>
    <property type="molecule type" value="Genomic_DNA"/>
</dbReference>
<keyword evidence="2" id="KW-0812">Transmembrane</keyword>
<sequence>MSQLRKMSIQGLPLMFLLLFAGLLEENSCICDGTIWAKVGWEIFPEEMLYLKVEPSPSHCLPYPMDKLWCNFINMDVIASLVYLVCVLGQAISLILLALSVHYLWMKWKRHKKELKKQASIDTVGNEPESQSINDIDQLLFKLLATTSMMSEYLDRKAQRPSSKKFKHGKLKYKNRGGTRGHQKHVHEDPSKMETTQSA</sequence>
<gene>
    <name evidence="4" type="ORF">QTO34_011412</name>
</gene>
<evidence type="ECO:0000256" key="1">
    <source>
        <dbReference type="SAM" id="MobiDB-lite"/>
    </source>
</evidence>
<dbReference type="PANTHER" id="PTHR39232">
    <property type="entry name" value="TESTIS-EXPRESSED PROTEIN 50"/>
    <property type="match status" value="1"/>
</dbReference>
<evidence type="ECO:0000313" key="5">
    <source>
        <dbReference type="Proteomes" id="UP001177744"/>
    </source>
</evidence>
<dbReference type="AlphaFoldDB" id="A0AA40HEA5"/>
<keyword evidence="3" id="KW-0732">Signal</keyword>
<dbReference type="Proteomes" id="UP001177744">
    <property type="component" value="Unassembled WGS sequence"/>
</dbReference>
<feature type="compositionally biased region" description="Basic residues" evidence="1">
    <location>
        <begin position="162"/>
        <end position="185"/>
    </location>
</feature>